<evidence type="ECO:0000313" key="4">
    <source>
        <dbReference type="Proteomes" id="UP000054007"/>
    </source>
</evidence>
<accession>A0A0D7BPX1</accession>
<evidence type="ECO:0000256" key="1">
    <source>
        <dbReference type="SAM" id="MobiDB-lite"/>
    </source>
</evidence>
<reference evidence="3 4" key="1">
    <citation type="journal article" date="2015" name="Fungal Genet. Biol.">
        <title>Evolution of novel wood decay mechanisms in Agaricales revealed by the genome sequences of Fistulina hepatica and Cylindrobasidium torrendii.</title>
        <authorList>
            <person name="Floudas D."/>
            <person name="Held B.W."/>
            <person name="Riley R."/>
            <person name="Nagy L.G."/>
            <person name="Koehler G."/>
            <person name="Ransdell A.S."/>
            <person name="Younus H."/>
            <person name="Chow J."/>
            <person name="Chiniquy J."/>
            <person name="Lipzen A."/>
            <person name="Tritt A."/>
            <person name="Sun H."/>
            <person name="Haridas S."/>
            <person name="LaButti K."/>
            <person name="Ohm R.A."/>
            <person name="Kues U."/>
            <person name="Blanchette R.A."/>
            <person name="Grigoriev I.V."/>
            <person name="Minto R.E."/>
            <person name="Hibbett D.S."/>
        </authorList>
    </citation>
    <scope>NUCLEOTIDE SEQUENCE [LARGE SCALE GENOMIC DNA]</scope>
    <source>
        <strain evidence="3 4">FP15055 ss-10</strain>
    </source>
</reference>
<feature type="chain" id="PRO_5002317277" evidence="2">
    <location>
        <begin position="19"/>
        <end position="195"/>
    </location>
</feature>
<evidence type="ECO:0000256" key="2">
    <source>
        <dbReference type="SAM" id="SignalP"/>
    </source>
</evidence>
<organism evidence="3 4">
    <name type="scientific">Cylindrobasidium torrendii FP15055 ss-10</name>
    <dbReference type="NCBI Taxonomy" id="1314674"/>
    <lineage>
        <taxon>Eukaryota</taxon>
        <taxon>Fungi</taxon>
        <taxon>Dikarya</taxon>
        <taxon>Basidiomycota</taxon>
        <taxon>Agaricomycotina</taxon>
        <taxon>Agaricomycetes</taxon>
        <taxon>Agaricomycetidae</taxon>
        <taxon>Agaricales</taxon>
        <taxon>Marasmiineae</taxon>
        <taxon>Physalacriaceae</taxon>
        <taxon>Cylindrobasidium</taxon>
    </lineage>
</organism>
<evidence type="ECO:0000313" key="3">
    <source>
        <dbReference type="EMBL" id="KIY72608.1"/>
    </source>
</evidence>
<sequence>MQLTFILSLFALLATVAALPQRGGNGFWRGGDDGDCDDDDNHNRGGRPTVTVNGHVSSSRASSGSIDYHDTFHPSREQVGRVVGDVIRNGGGRGGGRGHRGGSFGNKGEENTRDVKGKACGFFLAFSTEFESEPGMFSATLRRALSRSTATDTTMEGSITITAIGSESAVVVEDMATTRIAIQMIVDMTVTTKLA</sequence>
<name>A0A0D7BPX1_9AGAR</name>
<protein>
    <submittedName>
        <fullName evidence="3">Uncharacterized protein</fullName>
    </submittedName>
</protein>
<gene>
    <name evidence="3" type="ORF">CYLTODRAFT_449767</name>
</gene>
<keyword evidence="2" id="KW-0732">Signal</keyword>
<keyword evidence="4" id="KW-1185">Reference proteome</keyword>
<proteinExistence type="predicted"/>
<feature type="signal peptide" evidence="2">
    <location>
        <begin position="1"/>
        <end position="18"/>
    </location>
</feature>
<feature type="region of interest" description="Disordered" evidence="1">
    <location>
        <begin position="38"/>
        <end position="72"/>
    </location>
</feature>
<dbReference type="AlphaFoldDB" id="A0A0D7BPX1"/>
<dbReference type="Proteomes" id="UP000054007">
    <property type="component" value="Unassembled WGS sequence"/>
</dbReference>
<dbReference type="EMBL" id="KN880442">
    <property type="protein sequence ID" value="KIY72608.1"/>
    <property type="molecule type" value="Genomic_DNA"/>
</dbReference>
<feature type="region of interest" description="Disordered" evidence="1">
    <location>
        <begin position="89"/>
        <end position="110"/>
    </location>
</feature>
<feature type="compositionally biased region" description="Gly residues" evidence="1">
    <location>
        <begin position="89"/>
        <end position="105"/>
    </location>
</feature>